<dbReference type="KEGG" id="amus:LMH87_011939"/>
<gene>
    <name evidence="2" type="ORF">LMH87_011939</name>
</gene>
<comment type="caution">
    <text evidence="2">The sequence shown here is derived from an EMBL/GenBank/DDBJ whole genome shotgun (WGS) entry which is preliminary data.</text>
</comment>
<protein>
    <submittedName>
        <fullName evidence="2">Uncharacterized protein</fullName>
    </submittedName>
</protein>
<feature type="region of interest" description="Disordered" evidence="1">
    <location>
        <begin position="1"/>
        <end position="25"/>
    </location>
</feature>
<feature type="region of interest" description="Disordered" evidence="1">
    <location>
        <begin position="110"/>
        <end position="129"/>
    </location>
</feature>
<evidence type="ECO:0000313" key="2">
    <source>
        <dbReference type="EMBL" id="KAJ4151226.1"/>
    </source>
</evidence>
<feature type="compositionally biased region" description="Polar residues" evidence="1">
    <location>
        <begin position="110"/>
        <end position="120"/>
    </location>
</feature>
<dbReference type="GeneID" id="80899098"/>
<dbReference type="RefSeq" id="XP_056052940.1">
    <property type="nucleotide sequence ID" value="XM_056201161.1"/>
</dbReference>
<name>A0A9W8QAS4_AKAMU</name>
<accession>A0A9W8QAS4</accession>
<dbReference type="EMBL" id="JAJHUN010000009">
    <property type="protein sequence ID" value="KAJ4151226.1"/>
    <property type="molecule type" value="Genomic_DNA"/>
</dbReference>
<reference evidence="2" key="1">
    <citation type="journal article" date="2023" name="Access Microbiol">
        <title>De-novo genome assembly for Akanthomyces muscarius, a biocontrol agent of insect agricultural pests.</title>
        <authorList>
            <person name="Erdos Z."/>
            <person name="Studholme D.J."/>
            <person name="Raymond B."/>
            <person name="Sharma M."/>
        </authorList>
    </citation>
    <scope>NUCLEOTIDE SEQUENCE</scope>
    <source>
        <strain evidence="2">Ve6</strain>
    </source>
</reference>
<keyword evidence="3" id="KW-1185">Reference proteome</keyword>
<evidence type="ECO:0000256" key="1">
    <source>
        <dbReference type="SAM" id="MobiDB-lite"/>
    </source>
</evidence>
<dbReference type="AlphaFoldDB" id="A0A9W8QAS4"/>
<organism evidence="2 3">
    <name type="scientific">Akanthomyces muscarius</name>
    <name type="common">Entomopathogenic fungus</name>
    <name type="synonym">Lecanicillium muscarium</name>
    <dbReference type="NCBI Taxonomy" id="2231603"/>
    <lineage>
        <taxon>Eukaryota</taxon>
        <taxon>Fungi</taxon>
        <taxon>Dikarya</taxon>
        <taxon>Ascomycota</taxon>
        <taxon>Pezizomycotina</taxon>
        <taxon>Sordariomycetes</taxon>
        <taxon>Hypocreomycetidae</taxon>
        <taxon>Hypocreales</taxon>
        <taxon>Cordycipitaceae</taxon>
        <taxon>Akanthomyces</taxon>
    </lineage>
</organism>
<sequence>MATLATSDNPRPPGAQMANSDAANTIPGRGLAHLVSKFETLDKGNKPSFPHQVVGLTANKTMSSLSSLQDNRLQFEKGHAKKDGRLDPSTAPSPVAAAAAALGRTIISSTRSDVAQPNKTNPKDRVSAKVAEKRKLFEADESSLPEKQGSHLSNVKAFKTATAAFSQTEKPDKKISLSQSCGHIYVAPKTAPSSPTKSNLNVSALQRSVPHNREKPNEPSIHSIPATSFVLRKGNGMSAFAPVYAKFCTHGCETTLDKLYYTEGSKYYRCTRLIGRIC</sequence>
<proteinExistence type="predicted"/>
<evidence type="ECO:0000313" key="3">
    <source>
        <dbReference type="Proteomes" id="UP001144673"/>
    </source>
</evidence>
<dbReference type="Proteomes" id="UP001144673">
    <property type="component" value="Chromosome 4"/>
</dbReference>